<reference evidence="2" key="2">
    <citation type="submission" date="2020-09" db="EMBL/GenBank/DDBJ databases">
        <authorList>
            <person name="Sun Q."/>
            <person name="Sedlacek I."/>
        </authorList>
    </citation>
    <scope>NUCLEOTIDE SEQUENCE</scope>
    <source>
        <strain evidence="2">CCM 7664</strain>
    </source>
</reference>
<dbReference type="SUPFAM" id="SSF53448">
    <property type="entry name" value="Nucleotide-diphospho-sugar transferases"/>
    <property type="match status" value="1"/>
</dbReference>
<reference evidence="2" key="1">
    <citation type="journal article" date="2014" name="Int. J. Syst. Evol. Microbiol.">
        <title>Complete genome sequence of Corynebacterium casei LMG S-19264T (=DSM 44701T), isolated from a smear-ripened cheese.</title>
        <authorList>
            <consortium name="US DOE Joint Genome Institute (JGI-PGF)"/>
            <person name="Walter F."/>
            <person name="Albersmeier A."/>
            <person name="Kalinowski J."/>
            <person name="Ruckert C."/>
        </authorList>
    </citation>
    <scope>NUCLEOTIDE SEQUENCE</scope>
    <source>
        <strain evidence="2">CCM 7664</strain>
    </source>
</reference>
<dbReference type="Gene3D" id="3.90.550.10">
    <property type="entry name" value="Spore Coat Polysaccharide Biosynthesis Protein SpsA, Chain A"/>
    <property type="match status" value="1"/>
</dbReference>
<gene>
    <name evidence="2" type="ORF">GCM10011430_16130</name>
</gene>
<protein>
    <recommendedName>
        <fullName evidence="1">Glycosyltransferase 2-like domain-containing protein</fullName>
    </recommendedName>
</protein>
<dbReference type="InterPro" id="IPR029044">
    <property type="entry name" value="Nucleotide-diphossugar_trans"/>
</dbReference>
<dbReference type="PANTHER" id="PTHR22916">
    <property type="entry name" value="GLYCOSYLTRANSFERASE"/>
    <property type="match status" value="1"/>
</dbReference>
<evidence type="ECO:0000259" key="1">
    <source>
        <dbReference type="Pfam" id="PF00535"/>
    </source>
</evidence>
<evidence type="ECO:0000313" key="3">
    <source>
        <dbReference type="Proteomes" id="UP000627205"/>
    </source>
</evidence>
<name>A0A8J3F5U9_9BURK</name>
<dbReference type="InterPro" id="IPR001173">
    <property type="entry name" value="Glyco_trans_2-like"/>
</dbReference>
<dbReference type="Proteomes" id="UP000627205">
    <property type="component" value="Unassembled WGS sequence"/>
</dbReference>
<dbReference type="EMBL" id="BMDP01000002">
    <property type="protein sequence ID" value="GGI54439.1"/>
    <property type="molecule type" value="Genomic_DNA"/>
</dbReference>
<dbReference type="Pfam" id="PF00535">
    <property type="entry name" value="Glycos_transf_2"/>
    <property type="match status" value="1"/>
</dbReference>
<dbReference type="RefSeq" id="WP_188420491.1">
    <property type="nucleotide sequence ID" value="NZ_BMDP01000002.1"/>
</dbReference>
<dbReference type="PANTHER" id="PTHR22916:SF67">
    <property type="entry name" value="COLANIC ACID BIOSYNTHESIS GLYCOSYL TRANSFERASE WCAE-RELATED"/>
    <property type="match status" value="1"/>
</dbReference>
<proteinExistence type="predicted"/>
<sequence length="254" mass="29002">MKKILSVNATPRISIVTVTRNDAVGLTETIHSVLEQDYENLQFVVVDGASTDRSVDVLESKKNEIDVVLIEPDIGIYHAMNKAIDLADGEWLLFMNAGDVFFNKGSLSSAAAKILDDIDVVYADWIYRDSGFRVQANLKKLNVRHQSVLYRKDLHSLYGNYVVGKGVSISDYIFFLSISEKKWIYSQEPLSICNQDGVSARPSHLYQRIASEIIYGRRSRVDGAFILFAYPMYRFLKKRIFFPLISLMKRRNRS</sequence>
<accession>A0A8J3F5U9</accession>
<comment type="caution">
    <text evidence="2">The sequence shown here is derived from an EMBL/GenBank/DDBJ whole genome shotgun (WGS) entry which is preliminary data.</text>
</comment>
<feature type="domain" description="Glycosyltransferase 2-like" evidence="1">
    <location>
        <begin position="14"/>
        <end position="141"/>
    </location>
</feature>
<dbReference type="GO" id="GO:0016758">
    <property type="term" value="F:hexosyltransferase activity"/>
    <property type="evidence" value="ECO:0007669"/>
    <property type="project" value="UniProtKB-ARBA"/>
</dbReference>
<evidence type="ECO:0000313" key="2">
    <source>
        <dbReference type="EMBL" id="GGI54439.1"/>
    </source>
</evidence>
<keyword evidence="3" id="KW-1185">Reference proteome</keyword>
<dbReference type="AlphaFoldDB" id="A0A8J3F5U9"/>
<organism evidence="2 3">
    <name type="scientific">Oxalicibacterium solurbis</name>
    <dbReference type="NCBI Taxonomy" id="69280"/>
    <lineage>
        <taxon>Bacteria</taxon>
        <taxon>Pseudomonadati</taxon>
        <taxon>Pseudomonadota</taxon>
        <taxon>Betaproteobacteria</taxon>
        <taxon>Burkholderiales</taxon>
        <taxon>Oxalobacteraceae</taxon>
        <taxon>Oxalicibacterium</taxon>
    </lineage>
</organism>